<evidence type="ECO:0000313" key="2">
    <source>
        <dbReference type="EMBL" id="OWR03687.1"/>
    </source>
</evidence>
<keyword evidence="3" id="KW-1185">Reference proteome</keyword>
<dbReference type="RefSeq" id="WP_088483924.1">
    <property type="nucleotide sequence ID" value="NZ_NISI01000005.1"/>
</dbReference>
<gene>
    <name evidence="2" type="ORF">CDO81_14475</name>
</gene>
<proteinExistence type="predicted"/>
<protein>
    <submittedName>
        <fullName evidence="2">Uncharacterized protein</fullName>
    </submittedName>
</protein>
<feature type="compositionally biased region" description="Pro residues" evidence="1">
    <location>
        <begin position="64"/>
        <end position="106"/>
    </location>
</feature>
<reference evidence="2 3" key="1">
    <citation type="journal article" date="2007" name="Int. J. Syst. Evol. Microbiol.">
        <title>Description of Pelomonas aquatica sp. nov. and Pelomonas puraquae sp. nov., isolated from industrial and haemodialysis water.</title>
        <authorList>
            <person name="Gomila M."/>
            <person name="Bowien B."/>
            <person name="Falsen E."/>
            <person name="Moore E.R."/>
            <person name="Lalucat J."/>
        </authorList>
    </citation>
    <scope>NUCLEOTIDE SEQUENCE [LARGE SCALE GENOMIC DNA]</scope>
    <source>
        <strain evidence="2 3">CCUG 52769</strain>
    </source>
</reference>
<comment type="caution">
    <text evidence="2">The sequence shown here is derived from an EMBL/GenBank/DDBJ whole genome shotgun (WGS) entry which is preliminary data.</text>
</comment>
<feature type="compositionally biased region" description="Low complexity" evidence="1">
    <location>
        <begin position="107"/>
        <end position="126"/>
    </location>
</feature>
<dbReference type="OrthoDB" id="8911561at2"/>
<evidence type="ECO:0000313" key="3">
    <source>
        <dbReference type="Proteomes" id="UP000197446"/>
    </source>
</evidence>
<feature type="region of interest" description="Disordered" evidence="1">
    <location>
        <begin position="51"/>
        <end position="150"/>
    </location>
</feature>
<dbReference type="Proteomes" id="UP000197446">
    <property type="component" value="Unassembled WGS sequence"/>
</dbReference>
<accession>A0A254NBC6</accession>
<feature type="region of interest" description="Disordered" evidence="1">
    <location>
        <begin position="196"/>
        <end position="219"/>
    </location>
</feature>
<name>A0A254NBC6_9BURK</name>
<evidence type="ECO:0000256" key="1">
    <source>
        <dbReference type="SAM" id="MobiDB-lite"/>
    </source>
</evidence>
<organism evidence="2 3">
    <name type="scientific">Roseateles puraquae</name>
    <dbReference type="NCBI Taxonomy" id="431059"/>
    <lineage>
        <taxon>Bacteria</taxon>
        <taxon>Pseudomonadati</taxon>
        <taxon>Pseudomonadota</taxon>
        <taxon>Betaproteobacteria</taxon>
        <taxon>Burkholderiales</taxon>
        <taxon>Sphaerotilaceae</taxon>
        <taxon>Roseateles</taxon>
    </lineage>
</organism>
<dbReference type="AlphaFoldDB" id="A0A254NBC6"/>
<sequence>MTFHQGSRWPARVAVVGLHLAVGAWLWQHRPPALPTAGERRVVTLRLLPPPQHQAAPRAKALTPPAPPQRVPPPLAPVMPPPFSAAPAPAPLPEPALAPPPAPAEPPRTTLRLTLPPGYAASSAAARNPALSDPRSNTARPTLEDRIGDATGGAGAWVEERTSDYASQAVGALGDRRTVLRRGDTCVEVHRSRIADSDPFNGSVAPRTAPMVGKPYKCK</sequence>
<dbReference type="EMBL" id="NISI01000005">
    <property type="protein sequence ID" value="OWR03687.1"/>
    <property type="molecule type" value="Genomic_DNA"/>
</dbReference>